<dbReference type="PANTHER" id="PTHR14969">
    <property type="entry name" value="SPHINGOSINE-1-PHOSPHATE PHOSPHOHYDROLASE"/>
    <property type="match status" value="1"/>
</dbReference>
<name>A0A2L1UIL6_9BACL</name>
<evidence type="ECO:0000313" key="3">
    <source>
        <dbReference type="EMBL" id="AVF28279.1"/>
    </source>
</evidence>
<keyword evidence="1" id="KW-0812">Transmembrane</keyword>
<feature type="domain" description="Phosphatidic acid phosphatase type 2/haloperoxidase" evidence="2">
    <location>
        <begin position="54"/>
        <end position="162"/>
    </location>
</feature>
<dbReference type="STRING" id="147375.BXP28_14325"/>
<dbReference type="AlphaFoldDB" id="A0A2L1UIL6"/>
<evidence type="ECO:0000256" key="1">
    <source>
        <dbReference type="SAM" id="Phobius"/>
    </source>
</evidence>
<organism evidence="3 4">
    <name type="scientific">Paenibacillus larvae subsp. larvae</name>
    <dbReference type="NCBI Taxonomy" id="147375"/>
    <lineage>
        <taxon>Bacteria</taxon>
        <taxon>Bacillati</taxon>
        <taxon>Bacillota</taxon>
        <taxon>Bacilli</taxon>
        <taxon>Bacillales</taxon>
        <taxon>Paenibacillaceae</taxon>
        <taxon>Paenibacillus</taxon>
    </lineage>
</organism>
<dbReference type="SUPFAM" id="SSF48317">
    <property type="entry name" value="Acid phosphatase/Vanadium-dependent haloperoxidase"/>
    <property type="match status" value="1"/>
</dbReference>
<dbReference type="InterPro" id="IPR033879">
    <property type="entry name" value="UPP_Pase"/>
</dbReference>
<gene>
    <name evidence="3" type="primary">bcrC</name>
    <name evidence="3" type="ORF">ERICIII_04215</name>
</gene>
<dbReference type="SMART" id="SM00014">
    <property type="entry name" value="acidPPc"/>
    <property type="match status" value="1"/>
</dbReference>
<dbReference type="RefSeq" id="WP_077996119.1">
    <property type="nucleotide sequence ID" value="NZ_CP019655.1"/>
</dbReference>
<feature type="transmembrane region" description="Helical" evidence="1">
    <location>
        <begin position="147"/>
        <end position="164"/>
    </location>
</feature>
<dbReference type="Proteomes" id="UP000239833">
    <property type="component" value="Chromosome"/>
</dbReference>
<keyword evidence="1" id="KW-0472">Membrane</keyword>
<keyword evidence="3" id="KW-0378">Hydrolase</keyword>
<feature type="transmembrane region" description="Helical" evidence="1">
    <location>
        <begin position="24"/>
        <end position="45"/>
    </location>
</feature>
<accession>A0A2L1UIL6</accession>
<dbReference type="EMBL" id="CP019655">
    <property type="protein sequence ID" value="AVF28279.1"/>
    <property type="molecule type" value="Genomic_DNA"/>
</dbReference>
<dbReference type="EC" id="3.6.1.27" evidence="3"/>
<dbReference type="PANTHER" id="PTHR14969:SF13">
    <property type="entry name" value="AT30094P"/>
    <property type="match status" value="1"/>
</dbReference>
<dbReference type="GO" id="GO:0005886">
    <property type="term" value="C:plasma membrane"/>
    <property type="evidence" value="ECO:0007669"/>
    <property type="project" value="InterPro"/>
</dbReference>
<dbReference type="InterPro" id="IPR036938">
    <property type="entry name" value="PAP2/HPO_sf"/>
</dbReference>
<dbReference type="Pfam" id="PF01569">
    <property type="entry name" value="PAP2"/>
    <property type="match status" value="1"/>
</dbReference>
<sequence>MNLNTELFYVVNDWAGQFAWLDNLMIFFTHTITYIFPLILVLLWVSGQKELKKASLYALFSFVLAILISKIIGTFYFHPRPFVEHLGTQLVDHAPDSSFPSDHSTAAFSISFAIYWVRKRSGGYMLGLAAFTALSRVFIGVHFPADIIAGAIIGLLTSLIIYKSRHRLEPLVQLPISLYDRLLSKVKPRNNKTSLPK</sequence>
<proteinExistence type="predicted"/>
<dbReference type="CDD" id="cd03385">
    <property type="entry name" value="PAP2_BcrC_like"/>
    <property type="match status" value="1"/>
</dbReference>
<dbReference type="Gene3D" id="1.20.144.10">
    <property type="entry name" value="Phosphatidic acid phosphatase type 2/haloperoxidase"/>
    <property type="match status" value="1"/>
</dbReference>
<reference evidence="4" key="1">
    <citation type="submission" date="2017-02" db="EMBL/GenBank/DDBJ databases">
        <title>Delineation of Paenibacillus larvae strains originating from foulbrood outbreaks.</title>
        <authorList>
            <person name="Beims H."/>
            <person name="Bunk B."/>
            <person name="Sproeer C."/>
            <person name="Mohr K.I."/>
            <person name="Pradella S."/>
            <person name="Guenther G."/>
            <person name="Rohde M."/>
            <person name="von der Ohe W."/>
            <person name="Steinert M."/>
        </authorList>
    </citation>
    <scope>NUCLEOTIDE SEQUENCE [LARGE SCALE GENOMIC DNA]</scope>
    <source>
        <strain evidence="4">Eric_III</strain>
    </source>
</reference>
<dbReference type="GeneID" id="64220535"/>
<protein>
    <submittedName>
        <fullName evidence="3">Undecaprenyl-diphosphatase BcrC</fullName>
        <ecNumber evidence="3">3.6.1.27</ecNumber>
    </submittedName>
</protein>
<feature type="transmembrane region" description="Helical" evidence="1">
    <location>
        <begin position="57"/>
        <end position="78"/>
    </location>
</feature>
<dbReference type="InterPro" id="IPR000326">
    <property type="entry name" value="PAP2/HPO"/>
</dbReference>
<evidence type="ECO:0000259" key="2">
    <source>
        <dbReference type="SMART" id="SM00014"/>
    </source>
</evidence>
<dbReference type="GO" id="GO:0050380">
    <property type="term" value="F:undecaprenyl-diphosphatase activity"/>
    <property type="evidence" value="ECO:0007669"/>
    <property type="project" value="UniProtKB-EC"/>
</dbReference>
<keyword evidence="1" id="KW-1133">Transmembrane helix</keyword>
<evidence type="ECO:0000313" key="4">
    <source>
        <dbReference type="Proteomes" id="UP000239833"/>
    </source>
</evidence>